<dbReference type="SUPFAM" id="SSF55729">
    <property type="entry name" value="Acyl-CoA N-acyltransferases (Nat)"/>
    <property type="match status" value="1"/>
</dbReference>
<evidence type="ECO:0000313" key="2">
    <source>
        <dbReference type="EMBL" id="SEV86124.1"/>
    </source>
</evidence>
<name>A0A1I0MDV1_9BACT</name>
<dbReference type="Pfam" id="PF00583">
    <property type="entry name" value="Acetyltransf_1"/>
    <property type="match status" value="1"/>
</dbReference>
<dbReference type="PANTHER" id="PTHR43305">
    <property type="entry name" value="FAMILY N-ACETYLTRANSFERASE, PUTATIVE (AFU_ORTHOLOGUE AFUA_2G01380)-RELATED"/>
    <property type="match status" value="1"/>
</dbReference>
<evidence type="ECO:0000259" key="1">
    <source>
        <dbReference type="PROSITE" id="PS51186"/>
    </source>
</evidence>
<dbReference type="AlphaFoldDB" id="A0A1I0MDV1"/>
<dbReference type="InterPro" id="IPR052777">
    <property type="entry name" value="Acetyltransferase_Enz"/>
</dbReference>
<dbReference type="PROSITE" id="PS51186">
    <property type="entry name" value="GNAT"/>
    <property type="match status" value="1"/>
</dbReference>
<dbReference type="CDD" id="cd04301">
    <property type="entry name" value="NAT_SF"/>
    <property type="match status" value="1"/>
</dbReference>
<dbReference type="EMBL" id="FOIQ01000001">
    <property type="protein sequence ID" value="SEV86124.1"/>
    <property type="molecule type" value="Genomic_DNA"/>
</dbReference>
<dbReference type="GO" id="GO:0016747">
    <property type="term" value="F:acyltransferase activity, transferring groups other than amino-acyl groups"/>
    <property type="evidence" value="ECO:0007669"/>
    <property type="project" value="InterPro"/>
</dbReference>
<proteinExistence type="predicted"/>
<dbReference type="InterPro" id="IPR000182">
    <property type="entry name" value="GNAT_dom"/>
</dbReference>
<dbReference type="InterPro" id="IPR016181">
    <property type="entry name" value="Acyl_CoA_acyltransferase"/>
</dbReference>
<keyword evidence="3" id="KW-1185">Reference proteome</keyword>
<evidence type="ECO:0000313" key="3">
    <source>
        <dbReference type="Proteomes" id="UP000199373"/>
    </source>
</evidence>
<protein>
    <submittedName>
        <fullName evidence="2">N-acetylglutamate synthase, GNAT family</fullName>
    </submittedName>
</protein>
<sequence length="152" mass="17218">MCLLEIRDCENKEVAKELIREYATIKGAEQCFVSLDKELADLDAYYEGGALLIGYDHANPVATIAIRKVDDTACEIKRLYVKPDYRGKGYARKLIEAILERAKRLGFVEARLTTKPAVMGVAYDLYKRMGFEEIENKEGTVAMKMRLSSLRA</sequence>
<dbReference type="PANTHER" id="PTHR43305:SF1">
    <property type="entry name" value="FAMILY N-ACETYLTRANSFERASE, PUTATIVE (AFU_ORTHOLOGUE AFUA_2G01380)-RELATED"/>
    <property type="match status" value="1"/>
</dbReference>
<gene>
    <name evidence="2" type="ORF">SAMN04487850_0549</name>
</gene>
<dbReference type="Gene3D" id="3.40.630.30">
    <property type="match status" value="1"/>
</dbReference>
<dbReference type="Proteomes" id="UP000199373">
    <property type="component" value="Unassembled WGS sequence"/>
</dbReference>
<feature type="domain" description="N-acetyltransferase" evidence="1">
    <location>
        <begin position="4"/>
        <end position="148"/>
    </location>
</feature>
<organism evidence="2 3">
    <name type="scientific">Prevotella aff. ruminicola Tc2-24</name>
    <dbReference type="NCBI Taxonomy" id="81582"/>
    <lineage>
        <taxon>Bacteria</taxon>
        <taxon>Pseudomonadati</taxon>
        <taxon>Bacteroidota</taxon>
        <taxon>Bacteroidia</taxon>
        <taxon>Bacteroidales</taxon>
        <taxon>Prevotellaceae</taxon>
        <taxon>Prevotella</taxon>
    </lineage>
</organism>
<accession>A0A1I0MDV1</accession>
<reference evidence="2 3" key="1">
    <citation type="submission" date="2016-10" db="EMBL/GenBank/DDBJ databases">
        <authorList>
            <person name="de Groot N.N."/>
        </authorList>
    </citation>
    <scope>NUCLEOTIDE SEQUENCE [LARGE SCALE GENOMIC DNA]</scope>
    <source>
        <strain evidence="2 3">TC2-24</strain>
    </source>
</reference>